<accession>A0A6G6Y7X9</accession>
<keyword evidence="3" id="KW-1185">Reference proteome</keyword>
<evidence type="ECO:0000256" key="1">
    <source>
        <dbReference type="SAM" id="Phobius"/>
    </source>
</evidence>
<dbReference type="KEGG" id="spzr:G5C33_15300"/>
<name>A0A6G6Y7X9_9SPHN</name>
<gene>
    <name evidence="2" type="ORF">G5C33_15300</name>
</gene>
<dbReference type="EMBL" id="CP049109">
    <property type="protein sequence ID" value="QIG81019.1"/>
    <property type="molecule type" value="Genomic_DNA"/>
</dbReference>
<organism evidence="2 3">
    <name type="scientific">Stakelama tenebrarum</name>
    <dbReference type="NCBI Taxonomy" id="2711215"/>
    <lineage>
        <taxon>Bacteria</taxon>
        <taxon>Pseudomonadati</taxon>
        <taxon>Pseudomonadota</taxon>
        <taxon>Alphaproteobacteria</taxon>
        <taxon>Sphingomonadales</taxon>
        <taxon>Sphingomonadaceae</taxon>
        <taxon>Stakelama</taxon>
    </lineage>
</organism>
<keyword evidence="1" id="KW-1133">Transmembrane helix</keyword>
<evidence type="ECO:0000313" key="3">
    <source>
        <dbReference type="Proteomes" id="UP000501568"/>
    </source>
</evidence>
<keyword evidence="1" id="KW-0812">Transmembrane</keyword>
<reference evidence="2 3" key="1">
    <citation type="submission" date="2020-02" db="EMBL/GenBank/DDBJ databases">
        <authorList>
            <person name="Zheng R.K."/>
            <person name="Sun C.M."/>
        </authorList>
    </citation>
    <scope>NUCLEOTIDE SEQUENCE [LARGE SCALE GENOMIC DNA]</scope>
    <source>
        <strain evidence="3">zrk23</strain>
    </source>
</reference>
<feature type="transmembrane region" description="Helical" evidence="1">
    <location>
        <begin position="20"/>
        <end position="42"/>
    </location>
</feature>
<dbReference type="AlphaFoldDB" id="A0A6G6Y7X9"/>
<sequence>MRKLAALFRRLTRDRRGASAVEYGFILALIVLALITSLTALADVTTGMWNNVSDEVVQATS</sequence>
<dbReference type="RefSeq" id="WP_165327945.1">
    <property type="nucleotide sequence ID" value="NZ_CP049109.1"/>
</dbReference>
<keyword evidence="1" id="KW-0472">Membrane</keyword>
<evidence type="ECO:0000313" key="2">
    <source>
        <dbReference type="EMBL" id="QIG81019.1"/>
    </source>
</evidence>
<protein>
    <submittedName>
        <fullName evidence="2">Flp family type IVb pilin</fullName>
    </submittedName>
</protein>
<dbReference type="Pfam" id="PF04964">
    <property type="entry name" value="Flp_Fap"/>
    <property type="match status" value="1"/>
</dbReference>
<dbReference type="InterPro" id="IPR007047">
    <property type="entry name" value="Flp_Fap"/>
</dbReference>
<dbReference type="Proteomes" id="UP000501568">
    <property type="component" value="Chromosome"/>
</dbReference>
<proteinExistence type="predicted"/>